<dbReference type="InterPro" id="IPR016186">
    <property type="entry name" value="C-type_lectin-like/link_sf"/>
</dbReference>
<evidence type="ECO:0000313" key="2">
    <source>
        <dbReference type="Proteomes" id="UP000887578"/>
    </source>
</evidence>
<dbReference type="Proteomes" id="UP000887578">
    <property type="component" value="Unplaced"/>
</dbReference>
<evidence type="ECO:0000259" key="1">
    <source>
        <dbReference type="PROSITE" id="PS50041"/>
    </source>
</evidence>
<proteinExistence type="predicted"/>
<evidence type="ECO:0000313" key="3">
    <source>
        <dbReference type="WBParaSite" id="PDA_v2.g30402.t1"/>
    </source>
</evidence>
<keyword evidence="2" id="KW-1185">Reference proteome</keyword>
<protein>
    <submittedName>
        <fullName evidence="3">C-type lectin domain-containing protein</fullName>
    </submittedName>
</protein>
<dbReference type="SUPFAM" id="SSF56436">
    <property type="entry name" value="C-type lectin-like"/>
    <property type="match status" value="2"/>
</dbReference>
<feature type="domain" description="C-type lectin" evidence="1">
    <location>
        <begin position="1"/>
        <end position="67"/>
    </location>
</feature>
<accession>A0A914QSL8</accession>
<dbReference type="AlphaFoldDB" id="A0A914QSL8"/>
<name>A0A914QSL8_9BILA</name>
<dbReference type="SMART" id="SM00034">
    <property type="entry name" value="CLECT"/>
    <property type="match status" value="1"/>
</dbReference>
<reference evidence="3" key="1">
    <citation type="submission" date="2022-11" db="UniProtKB">
        <authorList>
            <consortium name="WormBaseParasite"/>
        </authorList>
    </citation>
    <scope>IDENTIFICATION</scope>
</reference>
<dbReference type="PANTHER" id="PTHR22803">
    <property type="entry name" value="MANNOSE, PHOSPHOLIPASE, LECTIN RECEPTOR RELATED"/>
    <property type="match status" value="1"/>
</dbReference>
<dbReference type="PROSITE" id="PS50041">
    <property type="entry name" value="C_TYPE_LECTIN_2"/>
    <property type="match status" value="2"/>
</dbReference>
<feature type="domain" description="C-type lectin" evidence="1">
    <location>
        <begin position="104"/>
        <end position="218"/>
    </location>
</feature>
<dbReference type="CDD" id="cd00037">
    <property type="entry name" value="CLECT"/>
    <property type="match status" value="2"/>
</dbReference>
<dbReference type="InterPro" id="IPR016187">
    <property type="entry name" value="CTDL_fold"/>
</dbReference>
<dbReference type="InterPro" id="IPR050111">
    <property type="entry name" value="C-type_lectin/snaclec_domain"/>
</dbReference>
<dbReference type="Pfam" id="PF00059">
    <property type="entry name" value="Lectin_C"/>
    <property type="match status" value="2"/>
</dbReference>
<dbReference type="WBParaSite" id="PDA_v2.g30402.t1">
    <property type="protein sequence ID" value="PDA_v2.g30402.t1"/>
    <property type="gene ID" value="PDA_v2.g30402"/>
</dbReference>
<dbReference type="Gene3D" id="3.10.100.10">
    <property type="entry name" value="Mannose-Binding Protein A, subunit A"/>
    <property type="match status" value="2"/>
</dbReference>
<dbReference type="InterPro" id="IPR001304">
    <property type="entry name" value="C-type_lectin-like"/>
</dbReference>
<organism evidence="2 3">
    <name type="scientific">Panagrolaimus davidi</name>
    <dbReference type="NCBI Taxonomy" id="227884"/>
    <lineage>
        <taxon>Eukaryota</taxon>
        <taxon>Metazoa</taxon>
        <taxon>Ecdysozoa</taxon>
        <taxon>Nematoda</taxon>
        <taxon>Chromadorea</taxon>
        <taxon>Rhabditida</taxon>
        <taxon>Tylenchina</taxon>
        <taxon>Panagrolaimomorpha</taxon>
        <taxon>Panagrolaimoidea</taxon>
        <taxon>Panagrolaimidae</taxon>
        <taxon>Panagrolaimus</taxon>
    </lineage>
</organism>
<sequence length="223" mass="24841">MSDLWIGATTLLSNGNWNWTDGSDFGFKDWNKGEPQNTSNTNCAAMSLTDEYWTSQDCNKKKAFVCQLSSASFTTPQAYSPTPTYPISANCSNGWSYFAPTHSCYGVGVGALLTNWTAAETFCQNNGGHLPPIHSFVEFQHLLSYMYFAWYNLWTGIYSPDSGRTWKSTDGTPSDFLKYAPWCSGYPTNVSGERCVGLSADCCFDKDCTTYTMHTLCKKPLFV</sequence>